<feature type="transmembrane region" description="Helical" evidence="1">
    <location>
        <begin position="39"/>
        <end position="60"/>
    </location>
</feature>
<dbReference type="Proteomes" id="UP000198727">
    <property type="component" value="Unassembled WGS sequence"/>
</dbReference>
<evidence type="ECO:0008006" key="4">
    <source>
        <dbReference type="Google" id="ProtNLM"/>
    </source>
</evidence>
<dbReference type="AlphaFoldDB" id="A0A1I5M041"/>
<keyword evidence="1" id="KW-0472">Membrane</keyword>
<evidence type="ECO:0000313" key="2">
    <source>
        <dbReference type="EMBL" id="SFP02386.1"/>
    </source>
</evidence>
<dbReference type="OrthoDB" id="5191298at2"/>
<feature type="transmembrane region" description="Helical" evidence="1">
    <location>
        <begin position="100"/>
        <end position="128"/>
    </location>
</feature>
<evidence type="ECO:0000256" key="1">
    <source>
        <dbReference type="SAM" id="Phobius"/>
    </source>
</evidence>
<dbReference type="STRING" id="587909.SAMN05421810_101724"/>
<organism evidence="2 3">
    <name type="scientific">Amycolatopsis arida</name>
    <dbReference type="NCBI Taxonomy" id="587909"/>
    <lineage>
        <taxon>Bacteria</taxon>
        <taxon>Bacillati</taxon>
        <taxon>Actinomycetota</taxon>
        <taxon>Actinomycetes</taxon>
        <taxon>Pseudonocardiales</taxon>
        <taxon>Pseudonocardiaceae</taxon>
        <taxon>Amycolatopsis</taxon>
    </lineage>
</organism>
<proteinExistence type="predicted"/>
<protein>
    <recommendedName>
        <fullName evidence="4">Membrane protein YqaA, SNARE-associated domain</fullName>
    </recommendedName>
</protein>
<gene>
    <name evidence="2" type="ORF">SAMN05421810_101724</name>
</gene>
<accession>A0A1I5M041</accession>
<dbReference type="EMBL" id="FOWW01000001">
    <property type="protein sequence ID" value="SFP02386.1"/>
    <property type="molecule type" value="Genomic_DNA"/>
</dbReference>
<reference evidence="3" key="1">
    <citation type="submission" date="2016-10" db="EMBL/GenBank/DDBJ databases">
        <authorList>
            <person name="Varghese N."/>
            <person name="Submissions S."/>
        </authorList>
    </citation>
    <scope>NUCLEOTIDE SEQUENCE [LARGE SCALE GENOMIC DNA]</scope>
    <source>
        <strain evidence="3">CGMCC 4.5579</strain>
    </source>
</reference>
<dbReference type="RefSeq" id="WP_092527766.1">
    <property type="nucleotide sequence ID" value="NZ_FOWW01000001.1"/>
</dbReference>
<feature type="transmembrane region" description="Helical" evidence="1">
    <location>
        <begin position="134"/>
        <end position="158"/>
    </location>
</feature>
<evidence type="ECO:0000313" key="3">
    <source>
        <dbReference type="Proteomes" id="UP000198727"/>
    </source>
</evidence>
<name>A0A1I5M041_9PSEU</name>
<keyword evidence="1" id="KW-0812">Transmembrane</keyword>
<sequence length="159" mass="16558">MTGWLAATLGTGVVSALLPVVNMEVYLVGVLAARPDLPWAAMGVAAAVGQMVGKLCYFYAGRGGVRLGRRRLRRRADPARAGRWATDVRRFRDAVALRPVAAGAILFLSAGTGVPPFAVLAVVAGAAGMPAPRFVVLGLAGRTLRFCALAAVPSLLGWF</sequence>
<keyword evidence="1" id="KW-1133">Transmembrane helix</keyword>
<keyword evidence="3" id="KW-1185">Reference proteome</keyword>